<proteinExistence type="predicted"/>
<feature type="non-terminal residue" evidence="1">
    <location>
        <position position="1"/>
    </location>
</feature>
<feature type="non-terminal residue" evidence="1">
    <location>
        <position position="52"/>
    </location>
</feature>
<dbReference type="AlphaFoldDB" id="A0A6J4NL31"/>
<gene>
    <name evidence="1" type="ORF">AVDCRST_MAG51-400</name>
</gene>
<accession>A0A6J4NL31</accession>
<sequence length="52" mass="5679">WLPPPSCTSCACCWRWCRDRCWRGSMAGRGRKRTAAPSAVAGCWCCSARAAA</sequence>
<organism evidence="1">
    <name type="scientific">uncultured Ramlibacter sp</name>
    <dbReference type="NCBI Taxonomy" id="260755"/>
    <lineage>
        <taxon>Bacteria</taxon>
        <taxon>Pseudomonadati</taxon>
        <taxon>Pseudomonadota</taxon>
        <taxon>Betaproteobacteria</taxon>
        <taxon>Burkholderiales</taxon>
        <taxon>Comamonadaceae</taxon>
        <taxon>Ramlibacter</taxon>
        <taxon>environmental samples</taxon>
    </lineage>
</organism>
<name>A0A6J4NL31_9BURK</name>
<reference evidence="1" key="1">
    <citation type="submission" date="2020-02" db="EMBL/GenBank/DDBJ databases">
        <authorList>
            <person name="Meier V. D."/>
        </authorList>
    </citation>
    <scope>NUCLEOTIDE SEQUENCE</scope>
    <source>
        <strain evidence="1">AVDCRST_MAG51</strain>
    </source>
</reference>
<evidence type="ECO:0000313" key="1">
    <source>
        <dbReference type="EMBL" id="CAA9391170.1"/>
    </source>
</evidence>
<dbReference type="EMBL" id="CADCUX010000104">
    <property type="protein sequence ID" value="CAA9391170.1"/>
    <property type="molecule type" value="Genomic_DNA"/>
</dbReference>
<protein>
    <submittedName>
        <fullName evidence="1">Uncharacterized protein</fullName>
    </submittedName>
</protein>